<keyword evidence="1" id="KW-0472">Membrane</keyword>
<keyword evidence="1" id="KW-0812">Transmembrane</keyword>
<feature type="transmembrane region" description="Helical" evidence="1">
    <location>
        <begin position="7"/>
        <end position="28"/>
    </location>
</feature>
<gene>
    <name evidence="2" type="ORF">C8261_01270</name>
</gene>
<dbReference type="RefSeq" id="WP_107491836.1">
    <property type="nucleotide sequence ID" value="NZ_PZKC01000001.1"/>
</dbReference>
<dbReference type="InterPro" id="IPR011990">
    <property type="entry name" value="TPR-like_helical_dom_sf"/>
</dbReference>
<sequence length="514" mass="53350">MKFNSLAFVAGGVAWTIALSALVLWFLASLGVAPQGTQDVVAGVEEKVDAVPVSVGLIDHTQRLPVDPVRLRQLVSAAREGREALAESDLSTLAEVGGALGDIGDAALFALLRTLADAAIPEGAVQRDGAEMAPTRLEFALLNAAAGYRQARASAVAAEAALVGAALAAGQFDEALAASQGLLAHSLRDPAADPARTSPVLRLHGELLLAMLRHDEALQLFERAAQHAERDGLGGLAASYRWRAANALHVRALLHDEAWAFDGAGERYRALIEQWPSGWAPDEGAAVAHQAGVLLAWRGDLGGARPLLRTALAGRSRSGAPEALAETRFMLGAVLRSAAVEGAGGVHGEQAVAYLDEAVGLLRAAGEHTARAQAPLRWLAVHGELARALSSAGAMSDGADADADGAIAHLDEGIALYRELLAEPALLRRTVDWGDAQRALGMALLARAGLMQRRQACDSCLVEALPEALASLESALQAYKLGGAGAQRMDSLRQLIEALHAPQQPGIAGAAGRG</sequence>
<keyword evidence="3" id="KW-1185">Reference proteome</keyword>
<evidence type="ECO:0000313" key="2">
    <source>
        <dbReference type="EMBL" id="PTD98076.1"/>
    </source>
</evidence>
<proteinExistence type="predicted"/>
<reference evidence="2 3" key="1">
    <citation type="submission" date="2018-03" db="EMBL/GenBank/DDBJ databases">
        <authorList>
            <person name="Keele B.F."/>
        </authorList>
    </citation>
    <scope>NUCLEOTIDE SEQUENCE [LARGE SCALE GENOMIC DNA]</scope>
    <source>
        <strain evidence="2 3">D20</strain>
    </source>
</reference>
<organism evidence="2 3">
    <name type="scientific">Pseudothauera lacus</name>
    <dbReference type="NCBI Taxonomy" id="2136175"/>
    <lineage>
        <taxon>Bacteria</taxon>
        <taxon>Pseudomonadati</taxon>
        <taxon>Pseudomonadota</taxon>
        <taxon>Betaproteobacteria</taxon>
        <taxon>Rhodocyclales</taxon>
        <taxon>Zoogloeaceae</taxon>
        <taxon>Pseudothauera</taxon>
    </lineage>
</organism>
<dbReference type="Proteomes" id="UP000241193">
    <property type="component" value="Unassembled WGS sequence"/>
</dbReference>
<dbReference type="OrthoDB" id="7282992at2"/>
<dbReference type="Gene3D" id="1.25.40.10">
    <property type="entry name" value="Tetratricopeptide repeat domain"/>
    <property type="match status" value="1"/>
</dbReference>
<evidence type="ECO:0000256" key="1">
    <source>
        <dbReference type="SAM" id="Phobius"/>
    </source>
</evidence>
<protein>
    <recommendedName>
        <fullName evidence="4">Tetratricopeptide repeat protein</fullName>
    </recommendedName>
</protein>
<evidence type="ECO:0000313" key="3">
    <source>
        <dbReference type="Proteomes" id="UP000241193"/>
    </source>
</evidence>
<dbReference type="AlphaFoldDB" id="A0A2T4IK04"/>
<dbReference type="SUPFAM" id="SSF48452">
    <property type="entry name" value="TPR-like"/>
    <property type="match status" value="1"/>
</dbReference>
<evidence type="ECO:0008006" key="4">
    <source>
        <dbReference type="Google" id="ProtNLM"/>
    </source>
</evidence>
<name>A0A2T4IK04_9RHOO</name>
<reference evidence="2 3" key="2">
    <citation type="submission" date="2018-04" db="EMBL/GenBank/DDBJ databases">
        <title>Thauera lacus sp. nov., isolated from an saline lake in Inner Mongolia, China.</title>
        <authorList>
            <person name="Liang Q.-Y."/>
        </authorList>
    </citation>
    <scope>NUCLEOTIDE SEQUENCE [LARGE SCALE GENOMIC DNA]</scope>
    <source>
        <strain evidence="2 3">D20</strain>
    </source>
</reference>
<comment type="caution">
    <text evidence="2">The sequence shown here is derived from an EMBL/GenBank/DDBJ whole genome shotgun (WGS) entry which is preliminary data.</text>
</comment>
<dbReference type="EMBL" id="PZKC01000001">
    <property type="protein sequence ID" value="PTD98076.1"/>
    <property type="molecule type" value="Genomic_DNA"/>
</dbReference>
<accession>A0A2T4IK04</accession>
<keyword evidence="1" id="KW-1133">Transmembrane helix</keyword>